<name>A0A1T4KMK3_9ENTE</name>
<keyword evidence="1" id="KW-0812">Transmembrane</keyword>
<dbReference type="EMBL" id="FUXI01000003">
    <property type="protein sequence ID" value="SJZ43672.1"/>
    <property type="molecule type" value="Genomic_DNA"/>
</dbReference>
<organism evidence="3 4">
    <name type="scientific">Pilibacter termitis</name>
    <dbReference type="NCBI Taxonomy" id="263852"/>
    <lineage>
        <taxon>Bacteria</taxon>
        <taxon>Bacillati</taxon>
        <taxon>Bacillota</taxon>
        <taxon>Bacilli</taxon>
        <taxon>Lactobacillales</taxon>
        <taxon>Enterococcaceae</taxon>
        <taxon>Pilibacter</taxon>
    </lineage>
</organism>
<feature type="transmembrane region" description="Helical" evidence="1">
    <location>
        <begin position="12"/>
        <end position="31"/>
    </location>
</feature>
<dbReference type="Proteomes" id="UP000190328">
    <property type="component" value="Unassembled WGS sequence"/>
</dbReference>
<sequence length="432" mass="49972">MNLSKLTERISQALLIVLIVISLVLSYFIWFNPEKSLTDETISENLKDENSILSEKTVFLPIYLISRTDGKMRWIQGENVLSDAQKILSNVKFGKIKFHKATNDDFQKTMNVENGLELRYEDKFLFGEYQEAFNLKIKKISDSEQSFWFRRVLVNFSNGMVYFVNDETKQYIEVAGNINQKSFESLIQSKELKSLPVSENHEILGVRYAIDEQIELKKYSYIVASQPYTVFRDAFFQNVKHTTFDVEVPYVNDSNENFDVKETNGQLSFQGFIGTERSENEIEGSFQYVQNLGNIFPQLRFFAKEEKGTIYRTFVEGYPVFSQIDQGKVIVSFGLETGEGRTITLRSNVDTLQVPIPTNEMIRLPKTMDVIKQLQNAGAKQSEIKSLVIGYSWGELNKNNSIVDLLPNWFIHYKQEWLPLSVLLENLQKGEK</sequence>
<reference evidence="3 4" key="1">
    <citation type="submission" date="2017-02" db="EMBL/GenBank/DDBJ databases">
        <authorList>
            <person name="Peterson S.W."/>
        </authorList>
    </citation>
    <scope>NUCLEOTIDE SEQUENCE [LARGE SCALE GENOMIC DNA]</scope>
    <source>
        <strain evidence="3 4">ATCC BAA-1030</strain>
    </source>
</reference>
<keyword evidence="1" id="KW-0472">Membrane</keyword>
<evidence type="ECO:0000313" key="4">
    <source>
        <dbReference type="Proteomes" id="UP000190328"/>
    </source>
</evidence>
<feature type="domain" description="Regulatory protein YycH" evidence="2">
    <location>
        <begin position="10"/>
        <end position="421"/>
    </location>
</feature>
<keyword evidence="4" id="KW-1185">Reference proteome</keyword>
<dbReference type="Pfam" id="PF07435">
    <property type="entry name" value="YycH"/>
    <property type="match status" value="1"/>
</dbReference>
<dbReference type="STRING" id="263852.SAMN02745116_00299"/>
<dbReference type="AlphaFoldDB" id="A0A1T4KMK3"/>
<dbReference type="InterPro" id="IPR009996">
    <property type="entry name" value="YycH"/>
</dbReference>
<accession>A0A1T4KMK3</accession>
<protein>
    <submittedName>
        <fullName evidence="3">Two-component signal transduction system YycFG, regulatory protein YycH</fullName>
    </submittedName>
</protein>
<dbReference type="Gene3D" id="3.10.450.310">
    <property type="match status" value="1"/>
</dbReference>
<evidence type="ECO:0000256" key="1">
    <source>
        <dbReference type="SAM" id="Phobius"/>
    </source>
</evidence>
<dbReference type="CDD" id="cd15787">
    <property type="entry name" value="YycH_N"/>
    <property type="match status" value="1"/>
</dbReference>
<evidence type="ECO:0000313" key="3">
    <source>
        <dbReference type="EMBL" id="SJZ43672.1"/>
    </source>
</evidence>
<evidence type="ECO:0000259" key="2">
    <source>
        <dbReference type="Pfam" id="PF07435"/>
    </source>
</evidence>
<gene>
    <name evidence="3" type="ORF">SAMN02745116_00299</name>
</gene>
<proteinExistence type="predicted"/>
<keyword evidence="1" id="KW-1133">Transmembrane helix</keyword>